<dbReference type="InterPro" id="IPR036527">
    <property type="entry name" value="SCP2_sterol-bd_dom_sf"/>
</dbReference>
<name>A0A1W1BC45_9ZZZZ</name>
<evidence type="ECO:0000313" key="1">
    <source>
        <dbReference type="EMBL" id="SFV51035.1"/>
    </source>
</evidence>
<accession>A0A1W1BC45</accession>
<sequence length="132" mass="14908">MIELFSDQWINELKELWNKTPEVSDKLAKINFDSTITCGFKDDDKPLCVFVVKDGKAISAGLYNDETPDWDMRASKKDWDKWAEKPLTMSSMGVAVAMGKLKFVKGDFKAMIKNPSMADPFVKSFALMSKIA</sequence>
<gene>
    <name evidence="1" type="ORF">MNB_SV-12-1123</name>
</gene>
<proteinExistence type="predicted"/>
<dbReference type="Gene3D" id="3.30.1050.10">
    <property type="entry name" value="SCP2 sterol-binding domain"/>
    <property type="match status" value="1"/>
</dbReference>
<dbReference type="AlphaFoldDB" id="A0A1W1BC45"/>
<protein>
    <submittedName>
        <fullName evidence="1">Uncharacterized protein</fullName>
    </submittedName>
</protein>
<dbReference type="EMBL" id="FPHE01000014">
    <property type="protein sequence ID" value="SFV51035.1"/>
    <property type="molecule type" value="Genomic_DNA"/>
</dbReference>
<reference evidence="1" key="1">
    <citation type="submission" date="2016-10" db="EMBL/GenBank/DDBJ databases">
        <authorList>
            <person name="de Groot N.N."/>
        </authorList>
    </citation>
    <scope>NUCLEOTIDE SEQUENCE</scope>
</reference>
<dbReference type="SUPFAM" id="SSF55718">
    <property type="entry name" value="SCP-like"/>
    <property type="match status" value="1"/>
</dbReference>
<organism evidence="1">
    <name type="scientific">hydrothermal vent metagenome</name>
    <dbReference type="NCBI Taxonomy" id="652676"/>
    <lineage>
        <taxon>unclassified sequences</taxon>
        <taxon>metagenomes</taxon>
        <taxon>ecological metagenomes</taxon>
    </lineage>
</organism>